<evidence type="ECO:0000256" key="2">
    <source>
        <dbReference type="ARBA" id="ARBA00022692"/>
    </source>
</evidence>
<dbReference type="EMBL" id="ML992506">
    <property type="protein sequence ID" value="KAF2223418.1"/>
    <property type="molecule type" value="Genomic_DNA"/>
</dbReference>
<reference evidence="9" key="1">
    <citation type="journal article" date="2020" name="Stud. Mycol.">
        <title>101 Dothideomycetes genomes: A test case for predicting lifestyles and emergence of pathogens.</title>
        <authorList>
            <person name="Haridas S."/>
            <person name="Albert R."/>
            <person name="Binder M."/>
            <person name="Bloem J."/>
            <person name="LaButti K."/>
            <person name="Salamov A."/>
            <person name="Andreopoulos B."/>
            <person name="Baker S."/>
            <person name="Barry K."/>
            <person name="Bills G."/>
            <person name="Bluhm B."/>
            <person name="Cannon C."/>
            <person name="Castanera R."/>
            <person name="Culley D."/>
            <person name="Daum C."/>
            <person name="Ezra D."/>
            <person name="Gonzalez J."/>
            <person name="Henrissat B."/>
            <person name="Kuo A."/>
            <person name="Liang C."/>
            <person name="Lipzen A."/>
            <person name="Lutzoni F."/>
            <person name="Magnuson J."/>
            <person name="Mondo S."/>
            <person name="Nolan M."/>
            <person name="Ohm R."/>
            <person name="Pangilinan J."/>
            <person name="Park H.-J."/>
            <person name="Ramirez L."/>
            <person name="Alfaro M."/>
            <person name="Sun H."/>
            <person name="Tritt A."/>
            <person name="Yoshinaga Y."/>
            <person name="Zwiers L.-H."/>
            <person name="Turgeon B."/>
            <person name="Goodwin S."/>
            <person name="Spatafora J."/>
            <person name="Crous P."/>
            <person name="Grigoriev I."/>
        </authorList>
    </citation>
    <scope>NUCLEOTIDE SEQUENCE [LARGE SCALE GENOMIC DNA]</scope>
    <source>
        <strain evidence="9">CECT 20119</strain>
    </source>
</reference>
<organism evidence="8 9">
    <name type="scientific">Elsinoe ampelina</name>
    <dbReference type="NCBI Taxonomy" id="302913"/>
    <lineage>
        <taxon>Eukaryota</taxon>
        <taxon>Fungi</taxon>
        <taxon>Dikarya</taxon>
        <taxon>Ascomycota</taxon>
        <taxon>Pezizomycotina</taxon>
        <taxon>Dothideomycetes</taxon>
        <taxon>Dothideomycetidae</taxon>
        <taxon>Myriangiales</taxon>
        <taxon>Elsinoaceae</taxon>
        <taxon>Elsinoe</taxon>
    </lineage>
</organism>
<dbReference type="InterPro" id="IPR049326">
    <property type="entry name" value="Rhodopsin_dom_fungi"/>
</dbReference>
<evidence type="ECO:0000256" key="6">
    <source>
        <dbReference type="SAM" id="Phobius"/>
    </source>
</evidence>
<feature type="domain" description="Rhodopsin" evidence="7">
    <location>
        <begin position="37"/>
        <end position="278"/>
    </location>
</feature>
<dbReference type="PANTHER" id="PTHR33048:SF47">
    <property type="entry name" value="INTEGRAL MEMBRANE PROTEIN-RELATED"/>
    <property type="match status" value="1"/>
</dbReference>
<evidence type="ECO:0000313" key="8">
    <source>
        <dbReference type="EMBL" id="KAF2223418.1"/>
    </source>
</evidence>
<evidence type="ECO:0000256" key="1">
    <source>
        <dbReference type="ARBA" id="ARBA00004141"/>
    </source>
</evidence>
<feature type="transmembrane region" description="Helical" evidence="6">
    <location>
        <begin position="212"/>
        <end position="232"/>
    </location>
</feature>
<feature type="transmembrane region" description="Helical" evidence="6">
    <location>
        <begin position="173"/>
        <end position="200"/>
    </location>
</feature>
<dbReference type="OrthoDB" id="3897607at2759"/>
<protein>
    <recommendedName>
        <fullName evidence="7">Rhodopsin domain-containing protein</fullName>
    </recommendedName>
</protein>
<evidence type="ECO:0000256" key="5">
    <source>
        <dbReference type="ARBA" id="ARBA00038359"/>
    </source>
</evidence>
<dbReference type="Proteomes" id="UP000799538">
    <property type="component" value="Unassembled WGS sequence"/>
</dbReference>
<dbReference type="GO" id="GO:0016020">
    <property type="term" value="C:membrane"/>
    <property type="evidence" value="ECO:0007669"/>
    <property type="project" value="UniProtKB-SubCell"/>
</dbReference>
<gene>
    <name evidence="8" type="ORF">BDZ85DRAFT_108946</name>
</gene>
<feature type="transmembrane region" description="Helical" evidence="6">
    <location>
        <begin position="53"/>
        <end position="73"/>
    </location>
</feature>
<feature type="transmembrane region" description="Helical" evidence="6">
    <location>
        <begin position="93"/>
        <end position="118"/>
    </location>
</feature>
<keyword evidence="4 6" id="KW-0472">Membrane</keyword>
<keyword evidence="9" id="KW-1185">Reference proteome</keyword>
<comment type="subcellular location">
    <subcellularLocation>
        <location evidence="1">Membrane</location>
        <topology evidence="1">Multi-pass membrane protein</topology>
    </subcellularLocation>
</comment>
<keyword evidence="2 6" id="KW-0812">Transmembrane</keyword>
<evidence type="ECO:0000256" key="4">
    <source>
        <dbReference type="ARBA" id="ARBA00023136"/>
    </source>
</evidence>
<feature type="transmembrane region" description="Helical" evidence="6">
    <location>
        <begin position="252"/>
        <end position="273"/>
    </location>
</feature>
<evidence type="ECO:0000313" key="9">
    <source>
        <dbReference type="Proteomes" id="UP000799538"/>
    </source>
</evidence>
<comment type="similarity">
    <text evidence="5">Belongs to the SAT4 family.</text>
</comment>
<feature type="transmembrane region" description="Helical" evidence="6">
    <location>
        <begin position="17"/>
        <end position="41"/>
    </location>
</feature>
<feature type="transmembrane region" description="Helical" evidence="6">
    <location>
        <begin position="130"/>
        <end position="150"/>
    </location>
</feature>
<evidence type="ECO:0000259" key="7">
    <source>
        <dbReference type="Pfam" id="PF20684"/>
    </source>
</evidence>
<dbReference type="InterPro" id="IPR052337">
    <property type="entry name" value="SAT4-like"/>
</dbReference>
<dbReference type="AlphaFoldDB" id="A0A6A6GCQ2"/>
<keyword evidence="3 6" id="KW-1133">Transmembrane helix</keyword>
<accession>A0A6A6GCQ2</accession>
<evidence type="ECO:0000256" key="3">
    <source>
        <dbReference type="ARBA" id="ARBA00022989"/>
    </source>
</evidence>
<proteinExistence type="inferred from homology"/>
<dbReference type="PANTHER" id="PTHR33048">
    <property type="entry name" value="PTH11-LIKE INTEGRAL MEMBRANE PROTEIN (AFU_ORTHOLOGUE AFUA_5G11245)"/>
    <property type="match status" value="1"/>
</dbReference>
<sequence length="412" mass="44477">MLAESDRLSNLINNHTWAIYLGCLVPTLLLATIALSLRIWVRVKITRSFRMDDYVLIAAHAVNLLACGLWLHIRRLGISVPDDSPESMELLSTPMFVSLVLYVLAGIIVKLSIVLWFLYTARSWIQPCFVIVPTVLYILACIVSLFLIVFRCGLPVSPVKFINTTECTVGPTLILYASWIVASLNSICDWIYAGVALFMVIKSRSTTALTRILAYCLVGLAVIGSIVSVSRLTSLGAAKFGPQFLSSPANAIAFLLSLIETAVATIAISLATLQPLLAVAEKQWPSLSSGSGTRASFSPSLKSRGKQPAFLTLATADTTQSATSSSTGLVASVDRKVRLDSETLGRLGILPDVSDGESDEEEDGGLIQFLPRRSSKTMPQLPAGPLGRISEVATPVEEMPAWEEESYIGKIG</sequence>
<name>A0A6A6GCQ2_9PEZI</name>
<dbReference type="Pfam" id="PF20684">
    <property type="entry name" value="Fung_rhodopsin"/>
    <property type="match status" value="1"/>
</dbReference>